<dbReference type="Proteomes" id="UP000092460">
    <property type="component" value="Unassembled WGS sequence"/>
</dbReference>
<feature type="transmembrane region" description="Helical" evidence="1">
    <location>
        <begin position="34"/>
        <end position="51"/>
    </location>
</feature>
<dbReference type="AlphaFoldDB" id="A0A1B0C527"/>
<keyword evidence="1" id="KW-0472">Membrane</keyword>
<keyword evidence="3" id="KW-1185">Reference proteome</keyword>
<evidence type="ECO:0000256" key="1">
    <source>
        <dbReference type="SAM" id="Phobius"/>
    </source>
</evidence>
<keyword evidence="1" id="KW-1133">Transmembrane helix</keyword>
<organism evidence="2 3">
    <name type="scientific">Glossina palpalis gambiensis</name>
    <dbReference type="NCBI Taxonomy" id="67801"/>
    <lineage>
        <taxon>Eukaryota</taxon>
        <taxon>Metazoa</taxon>
        <taxon>Ecdysozoa</taxon>
        <taxon>Arthropoda</taxon>
        <taxon>Hexapoda</taxon>
        <taxon>Insecta</taxon>
        <taxon>Pterygota</taxon>
        <taxon>Neoptera</taxon>
        <taxon>Endopterygota</taxon>
        <taxon>Diptera</taxon>
        <taxon>Brachycera</taxon>
        <taxon>Muscomorpha</taxon>
        <taxon>Hippoboscoidea</taxon>
        <taxon>Glossinidae</taxon>
        <taxon>Glossina</taxon>
    </lineage>
</organism>
<sequence length="89" mass="9991">MLAYEGQTCLGDQVGLISSQVIGFGYKRSVIQKLVLLIMCNVLSISIALLLRRSTFKKVTKGSCEIGERLGDTCTYAISNWRIFYLHRT</sequence>
<dbReference type="EnsemblMetazoa" id="GPPI049384-RA">
    <property type="protein sequence ID" value="GPPI049384-PA"/>
    <property type="gene ID" value="GPPI049384"/>
</dbReference>
<dbReference type="EMBL" id="JXJN01025799">
    <property type="status" value="NOT_ANNOTATED_CDS"/>
    <property type="molecule type" value="Genomic_DNA"/>
</dbReference>
<keyword evidence="1" id="KW-0812">Transmembrane</keyword>
<protein>
    <submittedName>
        <fullName evidence="2">Uncharacterized protein</fullName>
    </submittedName>
</protein>
<reference evidence="3" key="1">
    <citation type="submission" date="2015-01" db="EMBL/GenBank/DDBJ databases">
        <authorList>
            <person name="Aksoy S."/>
            <person name="Warren W."/>
            <person name="Wilson R.K."/>
        </authorList>
    </citation>
    <scope>NUCLEOTIDE SEQUENCE [LARGE SCALE GENOMIC DNA]</scope>
    <source>
        <strain evidence="3">IAEA</strain>
    </source>
</reference>
<evidence type="ECO:0000313" key="2">
    <source>
        <dbReference type="EnsemblMetazoa" id="GPPI049384-PA"/>
    </source>
</evidence>
<name>A0A1B0C527_9MUSC</name>
<reference evidence="2" key="2">
    <citation type="submission" date="2020-05" db="UniProtKB">
        <authorList>
            <consortium name="EnsemblMetazoa"/>
        </authorList>
    </citation>
    <scope>IDENTIFICATION</scope>
    <source>
        <strain evidence="2">IAEA</strain>
    </source>
</reference>
<dbReference type="VEuPathDB" id="VectorBase:GPPI049384"/>
<proteinExistence type="predicted"/>
<evidence type="ECO:0000313" key="3">
    <source>
        <dbReference type="Proteomes" id="UP000092460"/>
    </source>
</evidence>
<accession>A0A1B0C527</accession>